<dbReference type="GO" id="GO:0000272">
    <property type="term" value="P:polysaccharide catabolic process"/>
    <property type="evidence" value="ECO:0007669"/>
    <property type="project" value="InterPro"/>
</dbReference>
<protein>
    <submittedName>
        <fullName evidence="2">Leucine-rich repeat protein</fullName>
    </submittedName>
</protein>
<dbReference type="SUPFAM" id="SSF63446">
    <property type="entry name" value="Type I dockerin domain"/>
    <property type="match status" value="1"/>
</dbReference>
<dbReference type="InterPro" id="IPR036439">
    <property type="entry name" value="Dockerin_dom_sf"/>
</dbReference>
<dbReference type="Gene3D" id="1.10.1330.10">
    <property type="entry name" value="Dockerin domain"/>
    <property type="match status" value="1"/>
</dbReference>
<evidence type="ECO:0000313" key="2">
    <source>
        <dbReference type="EMBL" id="HIU41626.1"/>
    </source>
</evidence>
<dbReference type="EMBL" id="DVMX01000069">
    <property type="protein sequence ID" value="HIU41626.1"/>
    <property type="molecule type" value="Genomic_DNA"/>
</dbReference>
<dbReference type="Pfam" id="PF13306">
    <property type="entry name" value="LRR_5"/>
    <property type="match status" value="2"/>
</dbReference>
<organism evidence="2 3">
    <name type="scientific">Candidatus Egerieicola faecale</name>
    <dbReference type="NCBI Taxonomy" id="2840774"/>
    <lineage>
        <taxon>Bacteria</taxon>
        <taxon>Bacillati</taxon>
        <taxon>Bacillota</taxon>
        <taxon>Clostridia</taxon>
        <taxon>Eubacteriales</taxon>
        <taxon>Oscillospiraceae</taxon>
        <taxon>Oscillospiraceae incertae sedis</taxon>
        <taxon>Candidatus Egerieicola</taxon>
    </lineage>
</organism>
<evidence type="ECO:0000313" key="3">
    <source>
        <dbReference type="Proteomes" id="UP000824082"/>
    </source>
</evidence>
<reference evidence="2" key="2">
    <citation type="journal article" date="2021" name="PeerJ">
        <title>Extensive microbial diversity within the chicken gut microbiome revealed by metagenomics and culture.</title>
        <authorList>
            <person name="Gilroy R."/>
            <person name="Ravi A."/>
            <person name="Getino M."/>
            <person name="Pursley I."/>
            <person name="Horton D.L."/>
            <person name="Alikhan N.F."/>
            <person name="Baker D."/>
            <person name="Gharbi K."/>
            <person name="Hall N."/>
            <person name="Watson M."/>
            <person name="Adriaenssens E.M."/>
            <person name="Foster-Nyarko E."/>
            <person name="Jarju S."/>
            <person name="Secka A."/>
            <person name="Antonio M."/>
            <person name="Oren A."/>
            <person name="Chaudhuri R.R."/>
            <person name="La Ragione R."/>
            <person name="Hildebrand F."/>
            <person name="Pallen M.J."/>
        </authorList>
    </citation>
    <scope>NUCLEOTIDE SEQUENCE</scope>
    <source>
        <strain evidence="2">4509</strain>
    </source>
</reference>
<dbReference type="AlphaFoldDB" id="A0A9D1IRV5"/>
<evidence type="ECO:0000256" key="1">
    <source>
        <dbReference type="SAM" id="SignalP"/>
    </source>
</evidence>
<keyword evidence="1" id="KW-0732">Signal</keyword>
<sequence length="359" mass="38880">MKSTKLQTGFRRWVSLVMAAVLAASLLCMGQPVVAQGLTQGDFQYQLTDGGVEITRYTGDSAKVTIPETLEEQPVVGIGPAAFALNQTIEELTLPSTLEYIGDSAFLLCENLSRIEFSQSTPQVLQAGESILRNTAWWEAQPEGLVLLGGTALGWKGKAPITLVLDGRVTAVADQAFSSNYLPSASNLLRVEAGDSVQWLGSRVFAGQSSLNSAFLSDSVTHLGEGIFSGCSPDLLLETYLGSAAEAYAQIWGIRCEAVCRHDYRWYYNPQPVLGQVSTGTLRCANCQEEIDQITFLTGDLTGEGCAPDENIDLLDVMALAQYLVNENLPEGIYLDYQGDGCVDVLDVMTLTQYRLSVF</sequence>
<dbReference type="InterPro" id="IPR026906">
    <property type="entry name" value="LRR_5"/>
</dbReference>
<comment type="caution">
    <text evidence="2">The sequence shown here is derived from an EMBL/GenBank/DDBJ whole genome shotgun (WGS) entry which is preliminary data.</text>
</comment>
<feature type="chain" id="PRO_5038758019" evidence="1">
    <location>
        <begin position="36"/>
        <end position="359"/>
    </location>
</feature>
<accession>A0A9D1IRV5</accession>
<name>A0A9D1IRV5_9FIRM</name>
<proteinExistence type="predicted"/>
<dbReference type="InterPro" id="IPR032675">
    <property type="entry name" value="LRR_dom_sf"/>
</dbReference>
<dbReference type="Gene3D" id="3.80.10.10">
    <property type="entry name" value="Ribonuclease Inhibitor"/>
    <property type="match status" value="1"/>
</dbReference>
<gene>
    <name evidence="2" type="ORF">IAD19_03645</name>
</gene>
<feature type="signal peptide" evidence="1">
    <location>
        <begin position="1"/>
        <end position="35"/>
    </location>
</feature>
<reference evidence="2" key="1">
    <citation type="submission" date="2020-10" db="EMBL/GenBank/DDBJ databases">
        <authorList>
            <person name="Gilroy R."/>
        </authorList>
    </citation>
    <scope>NUCLEOTIDE SEQUENCE</scope>
    <source>
        <strain evidence="2">4509</strain>
    </source>
</reference>
<dbReference type="Proteomes" id="UP000824082">
    <property type="component" value="Unassembled WGS sequence"/>
</dbReference>